<reference evidence="3 4" key="1">
    <citation type="submission" date="2020-02" db="EMBL/GenBank/DDBJ databases">
        <authorList>
            <person name="Brisse S."/>
        </authorList>
    </citation>
    <scope>NUCLEOTIDE SEQUENCE [LARGE SCALE GENOMIC DNA]</scope>
    <source>
        <strain evidence="3">CIP107547</strain>
    </source>
</reference>
<comment type="similarity">
    <text evidence="1">Belongs to the RelE toxin family.</text>
</comment>
<proteinExistence type="inferred from homology"/>
<evidence type="ECO:0000313" key="3">
    <source>
        <dbReference type="EMBL" id="CAB0580900.1"/>
    </source>
</evidence>
<evidence type="ECO:0000313" key="4">
    <source>
        <dbReference type="Proteomes" id="UP000480222"/>
    </source>
</evidence>
<dbReference type="SUPFAM" id="SSF143011">
    <property type="entry name" value="RelE-like"/>
    <property type="match status" value="1"/>
</dbReference>
<comment type="caution">
    <text evidence="3">The sequence shown here is derived from an EMBL/GenBank/DDBJ whole genome shotgun (WGS) entry which is preliminary data.</text>
</comment>
<accession>A0A1X4MAI5</accession>
<dbReference type="PANTHER" id="PTHR35601:SF1">
    <property type="entry name" value="TOXIN RELE"/>
    <property type="match status" value="1"/>
</dbReference>
<name>A0A1X4MAI5_CORDP</name>
<protein>
    <submittedName>
        <fullName evidence="3">Type II toxin-antitoxin system RelE/ParE family toxin</fullName>
    </submittedName>
</protein>
<dbReference type="InterPro" id="IPR035093">
    <property type="entry name" value="RelE/ParE_toxin_dom_sf"/>
</dbReference>
<sequence>MAWEISFSPRAVKSFKKLDTGEQRRVSKFLREVGALEDPRLRGKALTANKSGLWRWRVGDYRIIADIVDARVVVVVVDVGHRSKVYD</sequence>
<dbReference type="AlphaFoldDB" id="A0A1X4MAI5"/>
<dbReference type="RefSeq" id="WP_003850119.1">
    <property type="nucleotide sequence ID" value="NZ_CAJDXW010000004.1"/>
</dbReference>
<dbReference type="NCBIfam" id="TIGR02385">
    <property type="entry name" value="RelE_StbE"/>
    <property type="match status" value="1"/>
</dbReference>
<dbReference type="Proteomes" id="UP000480222">
    <property type="component" value="Unassembled WGS sequence"/>
</dbReference>
<keyword evidence="2" id="KW-1277">Toxin-antitoxin system</keyword>
<organism evidence="3 4">
    <name type="scientific">Corynebacterium diphtheriae</name>
    <dbReference type="NCBI Taxonomy" id="1717"/>
    <lineage>
        <taxon>Bacteria</taxon>
        <taxon>Bacillati</taxon>
        <taxon>Actinomycetota</taxon>
        <taxon>Actinomycetes</taxon>
        <taxon>Mycobacteriales</taxon>
        <taxon>Corynebacteriaceae</taxon>
        <taxon>Corynebacterium</taxon>
    </lineage>
</organism>
<evidence type="ECO:0000256" key="1">
    <source>
        <dbReference type="ARBA" id="ARBA00006226"/>
    </source>
</evidence>
<evidence type="ECO:0000256" key="2">
    <source>
        <dbReference type="ARBA" id="ARBA00022649"/>
    </source>
</evidence>
<dbReference type="InterPro" id="IPR007712">
    <property type="entry name" value="RelE/ParE_toxin"/>
</dbReference>
<dbReference type="Pfam" id="PF05016">
    <property type="entry name" value="ParE_toxin"/>
    <property type="match status" value="1"/>
</dbReference>
<gene>
    <name evidence="3" type="ORF">CIP107547_00243</name>
</gene>
<dbReference type="EMBL" id="CADDAV010000001">
    <property type="protein sequence ID" value="CAB0580900.1"/>
    <property type="molecule type" value="Genomic_DNA"/>
</dbReference>
<dbReference type="Gene3D" id="3.30.2310.20">
    <property type="entry name" value="RelE-like"/>
    <property type="match status" value="1"/>
</dbReference>
<dbReference type="PANTHER" id="PTHR35601">
    <property type="entry name" value="TOXIN RELE"/>
    <property type="match status" value="1"/>
</dbReference>